<accession>A0ABN9WJU5</accession>
<gene>
    <name evidence="2" type="ORF">PCOR1329_LOCUS67236</name>
</gene>
<name>A0ABN9WJU5_9DINO</name>
<feature type="non-terminal residue" evidence="2">
    <location>
        <position position="362"/>
    </location>
</feature>
<feature type="compositionally biased region" description="Polar residues" evidence="1">
    <location>
        <begin position="243"/>
        <end position="256"/>
    </location>
</feature>
<reference evidence="2" key="1">
    <citation type="submission" date="2023-10" db="EMBL/GenBank/DDBJ databases">
        <authorList>
            <person name="Chen Y."/>
            <person name="Shah S."/>
            <person name="Dougan E. K."/>
            <person name="Thang M."/>
            <person name="Chan C."/>
        </authorList>
    </citation>
    <scope>NUCLEOTIDE SEQUENCE [LARGE SCALE GENOMIC DNA]</scope>
</reference>
<proteinExistence type="predicted"/>
<keyword evidence="3" id="KW-1185">Reference proteome</keyword>
<sequence>EKTWAAHVGKKKEMIPQGRACRDCMQLLLDVWPGVAWGDHATKYTANIDDHETKVDMAKEIKLKKIEAPLVRSTETAGSYLHWDGIVLDSDQFTKKFLHTHEGIPDVMEISLNRNLDGAEEKTFAFQGPDQPYRKIRFFSQCDLSKSIGLLPAEKHLVDGQARAKFDSQMKLDVGARLQQLRGNQFANLPALQAIEENVRKVKADEYSKKNKDLEQMKQWEERRREKKAAGEELDDLGKELFESSSEASNEGQVVTATHVPKEQGNAKLAGKSKKGASSGAAAARASAAGSAAGDLGGIEELEIKSVGLSGSKTVASMNTARSPANGDAPSDPKGAVEYWMNRAGNDDILRTGAKLGKDISQ</sequence>
<feature type="compositionally biased region" description="Low complexity" evidence="1">
    <location>
        <begin position="276"/>
        <end position="294"/>
    </location>
</feature>
<comment type="caution">
    <text evidence="2">The sequence shown here is derived from an EMBL/GenBank/DDBJ whole genome shotgun (WGS) entry which is preliminary data.</text>
</comment>
<feature type="non-terminal residue" evidence="2">
    <location>
        <position position="1"/>
    </location>
</feature>
<evidence type="ECO:0000313" key="2">
    <source>
        <dbReference type="EMBL" id="CAK0885701.1"/>
    </source>
</evidence>
<dbReference type="Proteomes" id="UP001189429">
    <property type="component" value="Unassembled WGS sequence"/>
</dbReference>
<protein>
    <submittedName>
        <fullName evidence="2">Uncharacterized protein</fullName>
    </submittedName>
</protein>
<organism evidence="2 3">
    <name type="scientific">Prorocentrum cordatum</name>
    <dbReference type="NCBI Taxonomy" id="2364126"/>
    <lineage>
        <taxon>Eukaryota</taxon>
        <taxon>Sar</taxon>
        <taxon>Alveolata</taxon>
        <taxon>Dinophyceae</taxon>
        <taxon>Prorocentrales</taxon>
        <taxon>Prorocentraceae</taxon>
        <taxon>Prorocentrum</taxon>
    </lineage>
</organism>
<evidence type="ECO:0000313" key="3">
    <source>
        <dbReference type="Proteomes" id="UP001189429"/>
    </source>
</evidence>
<feature type="region of interest" description="Disordered" evidence="1">
    <location>
        <begin position="243"/>
        <end position="297"/>
    </location>
</feature>
<dbReference type="EMBL" id="CAUYUJ010018706">
    <property type="protein sequence ID" value="CAK0885701.1"/>
    <property type="molecule type" value="Genomic_DNA"/>
</dbReference>
<evidence type="ECO:0000256" key="1">
    <source>
        <dbReference type="SAM" id="MobiDB-lite"/>
    </source>
</evidence>